<reference evidence="1 2" key="1">
    <citation type="submission" date="2015-09" db="EMBL/GenBank/DDBJ databases">
        <title>Genome sequencing project for genomic taxonomy and phylogenomics of Bacillus-like bacteria.</title>
        <authorList>
            <person name="Liu B."/>
            <person name="Wang J."/>
            <person name="Zhu Y."/>
            <person name="Liu G."/>
            <person name="Chen Q."/>
            <person name="Chen Z."/>
            <person name="Lan J."/>
            <person name="Che J."/>
            <person name="Ge C."/>
            <person name="Shi H."/>
            <person name="Pan Z."/>
            <person name="Liu X."/>
        </authorList>
    </citation>
    <scope>NUCLEOTIDE SEQUENCE [LARGE SCALE GENOMIC DNA]</scope>
    <source>
        <strain evidence="1 2">DSM 8552</strain>
    </source>
</reference>
<protein>
    <submittedName>
        <fullName evidence="1">Uncharacterized protein</fullName>
    </submittedName>
</protein>
<evidence type="ECO:0000313" key="1">
    <source>
        <dbReference type="EMBL" id="KQL43895.1"/>
    </source>
</evidence>
<keyword evidence="2" id="KW-1185">Reference proteome</keyword>
<proteinExistence type="predicted"/>
<dbReference type="Proteomes" id="UP000051063">
    <property type="component" value="Unassembled WGS sequence"/>
</dbReference>
<gene>
    <name evidence="1" type="ORF">AN963_20760</name>
</gene>
<dbReference type="EMBL" id="LJJB01000013">
    <property type="protein sequence ID" value="KQL43895.1"/>
    <property type="molecule type" value="Genomic_DNA"/>
</dbReference>
<comment type="caution">
    <text evidence="1">The sequence shown here is derived from an EMBL/GenBank/DDBJ whole genome shotgun (WGS) entry which is preliminary data.</text>
</comment>
<sequence>MTEALAQLPNTQLSKTIGSLALLKTTWEVRQTDYIDNFVPFLATLIKKQKYLSINVNKVCDDFKNEFGLIIPYHPMIGLINRAQKKGLIKRGADSYEPVWEKIESIQFEPDVHDQLRKIEYIIDEMISFNHRVFAAQTSREEAESNILSFLKEYDVDIIYDIENNVFPNVTIASKNRFFTYRFIQNAYKSNPKIFEYIMDLAIGSVLANSILNNDIVNMSGKLSGINLYFDTRFILRLLGTEGEERSESYQEFLKLLSEEDAKLYIFNHTYDEIIGILKDSKRRIRNTKTDYSQASPVLLYFIQKEFNESDIDRFITKVELVISANNISIQNAPEPEELKLFQIDYDKLLKTIVGRYKRRNPSYNEKEKEDALLKDVKSIEAIYKFRKGKNPKAINDSVSIFITTNTALAQAVKSFGLSENVHYRIPACITDVLLGTILWLQSPTQVTKINEKKIIADCIAALQPNEQLLRRFLLEVDKLQQEKMIDEREVFTITFI</sequence>
<dbReference type="RefSeq" id="WP_055746465.1">
    <property type="nucleotide sequence ID" value="NZ_LJJB01000013.1"/>
</dbReference>
<name>A0ABR5N058_BRECH</name>
<organism evidence="1 2">
    <name type="scientific">Brevibacillus choshinensis</name>
    <dbReference type="NCBI Taxonomy" id="54911"/>
    <lineage>
        <taxon>Bacteria</taxon>
        <taxon>Bacillati</taxon>
        <taxon>Bacillota</taxon>
        <taxon>Bacilli</taxon>
        <taxon>Bacillales</taxon>
        <taxon>Paenibacillaceae</taxon>
        <taxon>Brevibacillus</taxon>
    </lineage>
</organism>
<evidence type="ECO:0000313" key="2">
    <source>
        <dbReference type="Proteomes" id="UP000051063"/>
    </source>
</evidence>
<accession>A0ABR5N058</accession>